<proteinExistence type="predicted"/>
<protein>
    <submittedName>
        <fullName evidence="1">Uncharacterized protein</fullName>
    </submittedName>
</protein>
<dbReference type="EMBL" id="CM045760">
    <property type="protein sequence ID" value="KAI8028299.1"/>
    <property type="molecule type" value="Genomic_DNA"/>
</dbReference>
<evidence type="ECO:0000313" key="2">
    <source>
        <dbReference type="Proteomes" id="UP001060215"/>
    </source>
</evidence>
<comment type="caution">
    <text evidence="1">The sequence shown here is derived from an EMBL/GenBank/DDBJ whole genome shotgun (WGS) entry which is preliminary data.</text>
</comment>
<name>A0ACC0IV38_9ERIC</name>
<accession>A0ACC0IV38</accession>
<organism evidence="1 2">
    <name type="scientific">Camellia lanceoleosa</name>
    <dbReference type="NCBI Taxonomy" id="1840588"/>
    <lineage>
        <taxon>Eukaryota</taxon>
        <taxon>Viridiplantae</taxon>
        <taxon>Streptophyta</taxon>
        <taxon>Embryophyta</taxon>
        <taxon>Tracheophyta</taxon>
        <taxon>Spermatophyta</taxon>
        <taxon>Magnoliopsida</taxon>
        <taxon>eudicotyledons</taxon>
        <taxon>Gunneridae</taxon>
        <taxon>Pentapetalae</taxon>
        <taxon>asterids</taxon>
        <taxon>Ericales</taxon>
        <taxon>Theaceae</taxon>
        <taxon>Camellia</taxon>
    </lineage>
</organism>
<gene>
    <name evidence="1" type="ORF">LOK49_LG02G03320</name>
</gene>
<keyword evidence="2" id="KW-1185">Reference proteome</keyword>
<evidence type="ECO:0000313" key="1">
    <source>
        <dbReference type="EMBL" id="KAI8028299.1"/>
    </source>
</evidence>
<dbReference type="Proteomes" id="UP001060215">
    <property type="component" value="Chromosome 3"/>
</dbReference>
<reference evidence="1 2" key="1">
    <citation type="journal article" date="2022" name="Plant J.">
        <title>Chromosome-level genome of Camellia lanceoleosa provides a valuable resource for understanding genome evolution and self-incompatibility.</title>
        <authorList>
            <person name="Gong W."/>
            <person name="Xiao S."/>
            <person name="Wang L."/>
            <person name="Liao Z."/>
            <person name="Chang Y."/>
            <person name="Mo W."/>
            <person name="Hu G."/>
            <person name="Li W."/>
            <person name="Zhao G."/>
            <person name="Zhu H."/>
            <person name="Hu X."/>
            <person name="Ji K."/>
            <person name="Xiang X."/>
            <person name="Song Q."/>
            <person name="Yuan D."/>
            <person name="Jin S."/>
            <person name="Zhang L."/>
        </authorList>
    </citation>
    <scope>NUCLEOTIDE SEQUENCE [LARGE SCALE GENOMIC DNA]</scope>
    <source>
        <strain evidence="1">SQ_2022a</strain>
    </source>
</reference>
<sequence length="67" mass="7526">MQLKLYPKGLGTAKGKSLSVFLQLADWETIPSEQKVYAEYKFVIRDQLPKDGSFSQALTMVIETSCP</sequence>